<gene>
    <name evidence="4" type="primary">LOC116958213</name>
</gene>
<proteinExistence type="predicted"/>
<dbReference type="Proteomes" id="UP001318040">
    <property type="component" value="Chromosome 3"/>
</dbReference>
<keyword evidence="3" id="KW-1185">Reference proteome</keyword>
<dbReference type="RefSeq" id="XP_032836626.1">
    <property type="nucleotide sequence ID" value="XM_032980735.1"/>
</dbReference>
<protein>
    <submittedName>
        <fullName evidence="4">Uncharacterized protein LOC116958213</fullName>
    </submittedName>
</protein>
<evidence type="ECO:0000313" key="3">
    <source>
        <dbReference type="Proteomes" id="UP001318040"/>
    </source>
</evidence>
<dbReference type="AlphaFoldDB" id="A0AAJ7UJZ9"/>
<name>A0AAJ7UJZ9_PETMA</name>
<dbReference type="InterPro" id="IPR050283">
    <property type="entry name" value="E-box_TF_Regulators"/>
</dbReference>
<dbReference type="GO" id="GO:0046983">
    <property type="term" value="F:protein dimerization activity"/>
    <property type="evidence" value="ECO:0007669"/>
    <property type="project" value="InterPro"/>
</dbReference>
<dbReference type="GO" id="GO:0000981">
    <property type="term" value="F:DNA-binding transcription factor activity, RNA polymerase II-specific"/>
    <property type="evidence" value="ECO:0007669"/>
    <property type="project" value="TreeGrafter"/>
</dbReference>
<dbReference type="SUPFAM" id="SSF47459">
    <property type="entry name" value="HLH, helix-loop-helix DNA-binding domain"/>
    <property type="match status" value="1"/>
</dbReference>
<dbReference type="PROSITE" id="PS50888">
    <property type="entry name" value="BHLH"/>
    <property type="match status" value="1"/>
</dbReference>
<evidence type="ECO:0000256" key="1">
    <source>
        <dbReference type="SAM" id="MobiDB-lite"/>
    </source>
</evidence>
<dbReference type="PANTHER" id="PTHR23349">
    <property type="entry name" value="BASIC HELIX-LOOP-HELIX TRANSCRIPTION FACTOR, TWIST"/>
    <property type="match status" value="1"/>
</dbReference>
<dbReference type="Pfam" id="PF00010">
    <property type="entry name" value="HLH"/>
    <property type="match status" value="1"/>
</dbReference>
<dbReference type="PANTHER" id="PTHR23349:SF68">
    <property type="entry name" value="FI14601P"/>
    <property type="match status" value="1"/>
</dbReference>
<dbReference type="GO" id="GO:0000977">
    <property type="term" value="F:RNA polymerase II transcription regulatory region sequence-specific DNA binding"/>
    <property type="evidence" value="ECO:0007669"/>
    <property type="project" value="TreeGrafter"/>
</dbReference>
<dbReference type="InterPro" id="IPR036638">
    <property type="entry name" value="HLH_DNA-bd_sf"/>
</dbReference>
<reference evidence="4" key="1">
    <citation type="submission" date="2025-08" db="UniProtKB">
        <authorList>
            <consortium name="RefSeq"/>
        </authorList>
    </citation>
    <scope>IDENTIFICATION</scope>
    <source>
        <tissue evidence="4">Sperm</tissue>
    </source>
</reference>
<dbReference type="Gene3D" id="4.10.280.10">
    <property type="entry name" value="Helix-loop-helix DNA-binding domain"/>
    <property type="match status" value="1"/>
</dbReference>
<dbReference type="KEGG" id="pmrn:116958213"/>
<feature type="compositionally biased region" description="Basic residues" evidence="1">
    <location>
        <begin position="40"/>
        <end position="54"/>
    </location>
</feature>
<feature type="domain" description="BHLH" evidence="2">
    <location>
        <begin position="41"/>
        <end position="155"/>
    </location>
</feature>
<sequence>MGPGSGLRPVGLGHGLGAGPAFGQSHCPTHGESTAAPGPTRRRAPGNRKERRRTQSINLAFSELRYAGLGLFIHLIHAGDVIHCAKEVQNAYIYFPFSLPQATQGAFVFIHRVFYTPRVFIHRVCRRERIPSVPADTKLSKIKTLRLAARYISHLMGVLARDPSETPEHGHPAGACTAVRFPHTRTHTPVRCTGFSANVRGSQRQRHVDTANDSTLMLEGHGAHGTFSILTVPFEMLTLLVSWALQDGDDAELSGERRSRGRTGWPQRVWELEMQN</sequence>
<feature type="region of interest" description="Disordered" evidence="1">
    <location>
        <begin position="23"/>
        <end position="54"/>
    </location>
</feature>
<dbReference type="GO" id="GO:0032502">
    <property type="term" value="P:developmental process"/>
    <property type="evidence" value="ECO:0007669"/>
    <property type="project" value="TreeGrafter"/>
</dbReference>
<accession>A0AAJ7UJZ9</accession>
<evidence type="ECO:0000259" key="2">
    <source>
        <dbReference type="PROSITE" id="PS50888"/>
    </source>
</evidence>
<evidence type="ECO:0000313" key="4">
    <source>
        <dbReference type="RefSeq" id="XP_032836626.1"/>
    </source>
</evidence>
<organism evidence="3 4">
    <name type="scientific">Petromyzon marinus</name>
    <name type="common">Sea lamprey</name>
    <dbReference type="NCBI Taxonomy" id="7757"/>
    <lineage>
        <taxon>Eukaryota</taxon>
        <taxon>Metazoa</taxon>
        <taxon>Chordata</taxon>
        <taxon>Craniata</taxon>
        <taxon>Vertebrata</taxon>
        <taxon>Cyclostomata</taxon>
        <taxon>Hyperoartia</taxon>
        <taxon>Petromyzontiformes</taxon>
        <taxon>Petromyzontidae</taxon>
        <taxon>Petromyzon</taxon>
    </lineage>
</organism>
<dbReference type="InterPro" id="IPR011598">
    <property type="entry name" value="bHLH_dom"/>
</dbReference>